<feature type="domain" description="Fibronectin type-III" evidence="3">
    <location>
        <begin position="981"/>
        <end position="1074"/>
    </location>
</feature>
<dbReference type="PROSITE" id="PS50853">
    <property type="entry name" value="FN3"/>
    <property type="match status" value="2"/>
</dbReference>
<name>A0A8P0PBC7_CANLF</name>
<dbReference type="FunFam" id="2.60.40.10:FF:000292">
    <property type="entry name" value="Target of Nesh-SH3 isoform 1"/>
    <property type="match status" value="1"/>
</dbReference>
<feature type="compositionally biased region" description="Basic residues" evidence="1">
    <location>
        <begin position="464"/>
        <end position="474"/>
    </location>
</feature>
<feature type="compositionally biased region" description="Low complexity" evidence="1">
    <location>
        <begin position="726"/>
        <end position="744"/>
    </location>
</feature>
<dbReference type="FunFam" id="2.60.40.10:FF:000288">
    <property type="entry name" value="target of Nesh-SH3 isoform X5"/>
    <property type="match status" value="1"/>
</dbReference>
<proteinExistence type="predicted"/>
<feature type="region of interest" description="Disordered" evidence="1">
    <location>
        <begin position="1055"/>
        <end position="1085"/>
    </location>
</feature>
<dbReference type="InterPro" id="IPR049109">
    <property type="entry name" value="TARSH/FNDC1_C"/>
</dbReference>
<feature type="compositionally biased region" description="Basic residues" evidence="1">
    <location>
        <begin position="637"/>
        <end position="650"/>
    </location>
</feature>
<evidence type="ECO:0000256" key="2">
    <source>
        <dbReference type="SAM" id="SignalP"/>
    </source>
</evidence>
<dbReference type="InterPro" id="IPR003961">
    <property type="entry name" value="FN3_dom"/>
</dbReference>
<dbReference type="Pfam" id="PF00041">
    <property type="entry name" value="fn3"/>
    <property type="match status" value="1"/>
</dbReference>
<dbReference type="OrthoDB" id="10250509at2759"/>
<feature type="compositionally biased region" description="Polar residues" evidence="1">
    <location>
        <begin position="379"/>
        <end position="391"/>
    </location>
</feature>
<evidence type="ECO:0000313" key="4">
    <source>
        <dbReference type="Ensembl" id="ENSCAFP00000062415.2"/>
    </source>
</evidence>
<reference evidence="4 5" key="1">
    <citation type="journal article" date="2005" name="Nature">
        <title>Genome sequence, comparative analysis and haplotype structure of the domestic dog.</title>
        <authorList>
            <consortium name="Broad Sequencing Platform"/>
            <person name="Lindblad-Toh K."/>
            <person name="Wade C.M."/>
            <person name="Mikkelsen T.S."/>
            <person name="Karlsson E.K."/>
            <person name="Jaffe D.B."/>
            <person name="Kamal M."/>
            <person name="Clamp M."/>
            <person name="Chang J.L."/>
            <person name="Kulbokas E.J. III"/>
            <person name="Zody M.C."/>
            <person name="Mauceli E."/>
            <person name="Xie X."/>
            <person name="Breen M."/>
            <person name="Wayne R.K."/>
            <person name="Ostrander E.A."/>
            <person name="Ponting C.P."/>
            <person name="Galibert F."/>
            <person name="Smith D.R."/>
            <person name="DeJong P.J."/>
            <person name="Kirkness E."/>
            <person name="Alvarez P."/>
            <person name="Biagi T."/>
            <person name="Brockman W."/>
            <person name="Butler J."/>
            <person name="Chin C.W."/>
            <person name="Cook A."/>
            <person name="Cuff J."/>
            <person name="Daly M.J."/>
            <person name="DeCaprio D."/>
            <person name="Gnerre S."/>
            <person name="Grabherr M."/>
            <person name="Kellis M."/>
            <person name="Kleber M."/>
            <person name="Bardeleben C."/>
            <person name="Goodstadt L."/>
            <person name="Heger A."/>
            <person name="Hitte C."/>
            <person name="Kim L."/>
            <person name="Koepfli K.P."/>
            <person name="Parker H.G."/>
            <person name="Pollinger J.P."/>
            <person name="Searle S.M."/>
            <person name="Sutter N.B."/>
            <person name="Thomas R."/>
            <person name="Webber C."/>
            <person name="Baldwin J."/>
            <person name="Abebe A."/>
            <person name="Abouelleil A."/>
            <person name="Aftuck L."/>
            <person name="Ait-Zahra M."/>
            <person name="Aldredge T."/>
            <person name="Allen N."/>
            <person name="An P."/>
            <person name="Anderson S."/>
            <person name="Antoine C."/>
            <person name="Arachchi H."/>
            <person name="Aslam A."/>
            <person name="Ayotte L."/>
            <person name="Bachantsang P."/>
            <person name="Barry A."/>
            <person name="Bayul T."/>
            <person name="Benamara M."/>
            <person name="Berlin A."/>
            <person name="Bessette D."/>
            <person name="Blitshteyn B."/>
            <person name="Bloom T."/>
            <person name="Blye J."/>
            <person name="Boguslavskiy L."/>
            <person name="Bonnet C."/>
            <person name="Boukhgalter B."/>
            <person name="Brown A."/>
            <person name="Cahill P."/>
            <person name="Calixte N."/>
            <person name="Camarata J."/>
            <person name="Cheshatsang Y."/>
            <person name="Chu J."/>
            <person name="Citroen M."/>
            <person name="Collymore A."/>
            <person name="Cooke P."/>
            <person name="Dawoe T."/>
            <person name="Daza R."/>
            <person name="Decktor K."/>
            <person name="DeGray S."/>
            <person name="Dhargay N."/>
            <person name="Dooley K."/>
            <person name="Dooley K."/>
            <person name="Dorje P."/>
            <person name="Dorjee K."/>
            <person name="Dorris L."/>
            <person name="Duffey N."/>
            <person name="Dupes A."/>
            <person name="Egbiremolen O."/>
            <person name="Elong R."/>
            <person name="Falk J."/>
            <person name="Farina A."/>
            <person name="Faro S."/>
            <person name="Ferguson D."/>
            <person name="Ferreira P."/>
            <person name="Fisher S."/>
            <person name="FitzGerald M."/>
            <person name="Foley K."/>
            <person name="Foley C."/>
            <person name="Franke A."/>
            <person name="Friedrich D."/>
            <person name="Gage D."/>
            <person name="Garber M."/>
            <person name="Gearin G."/>
            <person name="Giannoukos G."/>
            <person name="Goode T."/>
            <person name="Goyette A."/>
            <person name="Graham J."/>
            <person name="Grandbois E."/>
            <person name="Gyaltsen K."/>
            <person name="Hafez N."/>
            <person name="Hagopian D."/>
            <person name="Hagos B."/>
            <person name="Hall J."/>
            <person name="Healy C."/>
            <person name="Hegarty R."/>
            <person name="Honan T."/>
            <person name="Horn A."/>
            <person name="Houde N."/>
            <person name="Hughes L."/>
            <person name="Hunnicutt L."/>
            <person name="Husby M."/>
            <person name="Jester B."/>
            <person name="Jones C."/>
            <person name="Kamat A."/>
            <person name="Kanga B."/>
            <person name="Kells C."/>
            <person name="Khazanovich D."/>
            <person name="Kieu A.C."/>
            <person name="Kisner P."/>
            <person name="Kumar M."/>
            <person name="Lance K."/>
            <person name="Landers T."/>
            <person name="Lara M."/>
            <person name="Lee W."/>
            <person name="Leger J.P."/>
            <person name="Lennon N."/>
            <person name="Leuper L."/>
            <person name="LeVine S."/>
            <person name="Liu J."/>
            <person name="Liu X."/>
            <person name="Lokyitsang Y."/>
            <person name="Lokyitsang T."/>
            <person name="Lui A."/>
            <person name="Macdonald J."/>
            <person name="Major J."/>
            <person name="Marabella R."/>
            <person name="Maru K."/>
            <person name="Matthews C."/>
            <person name="McDonough S."/>
            <person name="Mehta T."/>
            <person name="Meldrim J."/>
            <person name="Melnikov A."/>
            <person name="Meneus L."/>
            <person name="Mihalev A."/>
            <person name="Mihova T."/>
            <person name="Miller K."/>
            <person name="Mittelman R."/>
            <person name="Mlenga V."/>
            <person name="Mulrain L."/>
            <person name="Munson G."/>
            <person name="Navidi A."/>
            <person name="Naylor J."/>
            <person name="Nguyen T."/>
            <person name="Nguyen N."/>
            <person name="Nguyen C."/>
            <person name="Nguyen T."/>
            <person name="Nicol R."/>
            <person name="Norbu N."/>
            <person name="Norbu C."/>
            <person name="Novod N."/>
            <person name="Nyima T."/>
            <person name="Olandt P."/>
            <person name="O'Neill B."/>
            <person name="O'Neill K."/>
            <person name="Osman S."/>
            <person name="Oyono L."/>
            <person name="Patti C."/>
            <person name="Perrin D."/>
            <person name="Phunkhang P."/>
            <person name="Pierre F."/>
            <person name="Priest M."/>
            <person name="Rachupka A."/>
            <person name="Raghuraman S."/>
            <person name="Rameau R."/>
            <person name="Ray V."/>
            <person name="Raymond C."/>
            <person name="Rege F."/>
            <person name="Rise C."/>
            <person name="Rogers J."/>
            <person name="Rogov P."/>
            <person name="Sahalie J."/>
            <person name="Settipalli S."/>
            <person name="Sharpe T."/>
            <person name="Shea T."/>
            <person name="Sheehan M."/>
            <person name="Sherpa N."/>
            <person name="Shi J."/>
            <person name="Shih D."/>
            <person name="Sloan J."/>
            <person name="Smith C."/>
            <person name="Sparrow T."/>
            <person name="Stalker J."/>
            <person name="Stange-Thomann N."/>
            <person name="Stavropoulos S."/>
            <person name="Stone C."/>
            <person name="Stone S."/>
            <person name="Sykes S."/>
            <person name="Tchuinga P."/>
            <person name="Tenzing P."/>
            <person name="Tesfaye S."/>
            <person name="Thoulutsang D."/>
            <person name="Thoulutsang Y."/>
            <person name="Topham K."/>
            <person name="Topping I."/>
            <person name="Tsamla T."/>
            <person name="Vassiliev H."/>
            <person name="Venkataraman V."/>
            <person name="Vo A."/>
            <person name="Wangchuk T."/>
            <person name="Wangdi T."/>
            <person name="Weiand M."/>
            <person name="Wilkinson J."/>
            <person name="Wilson A."/>
            <person name="Yadav S."/>
            <person name="Yang S."/>
            <person name="Yang X."/>
            <person name="Young G."/>
            <person name="Yu Q."/>
            <person name="Zainoun J."/>
            <person name="Zembek L."/>
            <person name="Zimmer A."/>
            <person name="Lander E.S."/>
        </authorList>
    </citation>
    <scope>NUCLEOTIDE SEQUENCE [LARGE SCALE GENOMIC DNA]</scope>
    <source>
        <strain evidence="4">Boxer</strain>
    </source>
</reference>
<feature type="chain" id="PRO_5035876288" evidence="2">
    <location>
        <begin position="22"/>
        <end position="1216"/>
    </location>
</feature>
<feature type="compositionally biased region" description="Polar residues" evidence="1">
    <location>
        <begin position="329"/>
        <end position="348"/>
    </location>
</feature>
<feature type="compositionally biased region" description="Basic residues" evidence="1">
    <location>
        <begin position="556"/>
        <end position="566"/>
    </location>
</feature>
<feature type="region of interest" description="Disordered" evidence="1">
    <location>
        <begin position="315"/>
        <end position="503"/>
    </location>
</feature>
<feature type="compositionally biased region" description="Low complexity" evidence="1">
    <location>
        <begin position="776"/>
        <end position="787"/>
    </location>
</feature>
<dbReference type="Proteomes" id="UP000002254">
    <property type="component" value="Chromosome 33"/>
</dbReference>
<dbReference type="InterPro" id="IPR036116">
    <property type="entry name" value="FN3_sf"/>
</dbReference>
<dbReference type="PANTHER" id="PTHR23197">
    <property type="entry name" value="TARSH-RELATED FIBRONECTIN DOMAIN-CONTAINING"/>
    <property type="match status" value="1"/>
</dbReference>
<dbReference type="CDD" id="cd00063">
    <property type="entry name" value="FN3"/>
    <property type="match status" value="2"/>
</dbReference>
<feature type="compositionally biased region" description="Polar residues" evidence="1">
    <location>
        <begin position="1063"/>
        <end position="1073"/>
    </location>
</feature>
<accession>A0A8P0PBC7</accession>
<dbReference type="SUPFAM" id="SSF49265">
    <property type="entry name" value="Fibronectin type III"/>
    <property type="match status" value="2"/>
</dbReference>
<dbReference type="Gene3D" id="2.60.40.10">
    <property type="entry name" value="Immunoglobulins"/>
    <property type="match status" value="2"/>
</dbReference>
<dbReference type="AlphaFoldDB" id="A0A8P0PBC7"/>
<gene>
    <name evidence="4" type="primary">ABI3BP</name>
</gene>
<organism evidence="4 5">
    <name type="scientific">Canis lupus familiaris</name>
    <name type="common">Dog</name>
    <name type="synonym">Canis familiaris</name>
    <dbReference type="NCBI Taxonomy" id="9615"/>
    <lineage>
        <taxon>Eukaryota</taxon>
        <taxon>Metazoa</taxon>
        <taxon>Chordata</taxon>
        <taxon>Craniata</taxon>
        <taxon>Vertebrata</taxon>
        <taxon>Euteleostomi</taxon>
        <taxon>Mammalia</taxon>
        <taxon>Eutheria</taxon>
        <taxon>Laurasiatheria</taxon>
        <taxon>Carnivora</taxon>
        <taxon>Caniformia</taxon>
        <taxon>Canidae</taxon>
        <taxon>Canis</taxon>
    </lineage>
</organism>
<feature type="region of interest" description="Disordered" evidence="1">
    <location>
        <begin position="603"/>
        <end position="959"/>
    </location>
</feature>
<keyword evidence="2" id="KW-0732">Signal</keyword>
<protein>
    <submittedName>
        <fullName evidence="4">ABI family member 3 binding protein</fullName>
    </submittedName>
</protein>
<dbReference type="InterPro" id="IPR013783">
    <property type="entry name" value="Ig-like_fold"/>
</dbReference>
<evidence type="ECO:0000259" key="3">
    <source>
        <dbReference type="PROSITE" id="PS50853"/>
    </source>
</evidence>
<dbReference type="SMART" id="SM00060">
    <property type="entry name" value="FN3"/>
    <property type="match status" value="2"/>
</dbReference>
<feature type="signal peptide" evidence="2">
    <location>
        <begin position="1"/>
        <end position="21"/>
    </location>
</feature>
<feature type="compositionally biased region" description="Low complexity" evidence="1">
    <location>
        <begin position="452"/>
        <end position="463"/>
    </location>
</feature>
<feature type="region of interest" description="Disordered" evidence="1">
    <location>
        <begin position="525"/>
        <end position="591"/>
    </location>
</feature>
<dbReference type="Ensembl" id="ENSCAFT00000063526.2">
    <property type="protein sequence ID" value="ENSCAFP00000062415.2"/>
    <property type="gene ID" value="ENSCAFG00000009506.5"/>
</dbReference>
<feature type="compositionally biased region" description="Polar residues" evidence="1">
    <location>
        <begin position="665"/>
        <end position="674"/>
    </location>
</feature>
<dbReference type="PANTHER" id="PTHR23197:SF10">
    <property type="entry name" value="TARGET OF NESH-SH3"/>
    <property type="match status" value="1"/>
</dbReference>
<evidence type="ECO:0000313" key="5">
    <source>
        <dbReference type="Proteomes" id="UP000002254"/>
    </source>
</evidence>
<dbReference type="Pfam" id="PF21731">
    <property type="entry name" value="TARSH_C"/>
    <property type="match status" value="1"/>
</dbReference>
<feature type="domain" description="Fibronectin type-III" evidence="3">
    <location>
        <begin position="116"/>
        <end position="214"/>
    </location>
</feature>
<feature type="compositionally biased region" description="Pro residues" evidence="1">
    <location>
        <begin position="846"/>
        <end position="855"/>
    </location>
</feature>
<evidence type="ECO:0000256" key="1">
    <source>
        <dbReference type="SAM" id="MobiDB-lite"/>
    </source>
</evidence>
<feature type="compositionally biased region" description="Polar residues" evidence="1">
    <location>
        <begin position="484"/>
        <end position="503"/>
    </location>
</feature>
<feature type="compositionally biased region" description="Basic residues" evidence="1">
    <location>
        <begin position="676"/>
        <end position="687"/>
    </location>
</feature>
<sequence>MLSSLGCLLLCGSIALSLGNAQKLPKGKRPSLKVHINTTSDSILLKFLRPNPNVKLEGFLLGYGSNLSPNQYFPLPAEGKFTEAVVDAEPKYLIVVRPAPPPSQKKSCSGKARSRKPLQLVVGTLTPSSVFLSWGFLINPHHDWTLPSHCPNDRYYTIRYREKDKEKKWVFQICPATETIVENLKPNTVYEFGVKDNGEGGIWSKIFNHKTVVGSKNKVNGKIQSTYDQIHTVPAYVPRKLIPITVIKQVIQNVTHRASTKSPDKTPFGGTILVHLIIPGLNETTVKLPTSIMLEISDAIKTQLAKNETLALPAESKTPEVEKIPAQPITVTPESMPRTTKPTVSSALDFSEKTLASSEKPWIGPTSKTSEDSKLLPPQTATYDVFSSPTPSDEPEMSEPHTATSDPFLDSVPPKTSRTLEQPRATLAPSETPFVPQKLEIFTSPEMPPTTPAAQQTTSIPSTPKRRIRPKTPRTKPERTTSPGTITSKIPKSPEPTWTTLAPSKTQFISLKPKIPLIPEVTYTKPAPEPLTLLPSSTMGPGTLETKLSATLAPPKTKRPGRRPRPKTTPSPDVPKSKPVLEPTTVQPELLMPTVVFEPVTFETEAPSPTVVPATDLEPVTLRTEAPTTTLAPKTSQRPRTRRPRPKHKTTPSPTASESKLDSEPITSGTSLATTKKPRRLRPKAKTTPHPEVPQTKLAPKQTPRAPPKPKTSPHPRIPQTQPARKVSQSVTSKPKTSPSPEVSHTPPVPRDVLLPPKPDPEVSQSEPAPLETRGSPSIPMISPSTSQAELPTTLAPHRLYTTSVRPRTPDKVHIRPGIKQAPKPSGAGKNVSVDSPHSTKKPGTRRPPLPPRPVPPRRKPLPPNNVTGKPGSAGVISSGQVTSPPPRATLRPTEAPSERTETFEKQPTAPASGEDLGNITDFSSSPTRETDPLGKPRFKGPHVRYIQKPDNRPCSITDSVKRFPKEDATEGNATSPPQNPPTNLTVVTVEGCPSFVILDWDKPLNDTVTEYEVISRENGSFSGKNKSIQITNQTFSTVENLKPDTSYEFQVKPKNPLGEGPASNTVAFSTESADPRVSEPVSAGRDAIWTERPFNSDSYSECKGKQYVKRTWYKKFVGVQLCNSLRYKIYLSDSLTGKFYNIGDQRGHGEDHCQFVDSFLDGRTGQQLSSDQLPTKEGYFRAVRQEPVQFGEIGGHTQINYVQWYECGTTIPGKW</sequence>
<feature type="compositionally biased region" description="Pro residues" evidence="1">
    <location>
        <begin position="705"/>
        <end position="717"/>
    </location>
</feature>
<reference evidence="4" key="2">
    <citation type="submission" date="2025-08" db="UniProtKB">
        <authorList>
            <consortium name="Ensembl"/>
        </authorList>
    </citation>
    <scope>IDENTIFICATION</scope>
</reference>